<evidence type="ECO:0000259" key="1">
    <source>
        <dbReference type="Pfam" id="PF01248"/>
    </source>
</evidence>
<dbReference type="InterPro" id="IPR029064">
    <property type="entry name" value="Ribosomal_eL30-like_sf"/>
</dbReference>
<dbReference type="EMBL" id="JABAFA010000016">
    <property type="protein sequence ID" value="NMD99009.1"/>
    <property type="molecule type" value="Genomic_DNA"/>
</dbReference>
<comment type="caution">
    <text evidence="2">The sequence shown here is derived from an EMBL/GenBank/DDBJ whole genome shotgun (WGS) entry which is preliminary data.</text>
</comment>
<dbReference type="Pfam" id="PF01248">
    <property type="entry name" value="Ribosomal_L7Ae"/>
    <property type="match status" value="1"/>
</dbReference>
<proteinExistence type="predicted"/>
<gene>
    <name evidence="2" type="ORF">HF878_05880</name>
</gene>
<sequence length="84" mass="8642">MALEHLKDAARVIGLKQVRKAVQGGRAAAVFLADDADARITAPLAELCEAQDVPVERVASMAELGKACGIDVGAAAAALTQESR</sequence>
<reference evidence="2 3" key="1">
    <citation type="submission" date="2020-04" db="EMBL/GenBank/DDBJ databases">
        <authorList>
            <person name="Hitch T.C.A."/>
            <person name="Wylensek D."/>
            <person name="Clavel T."/>
        </authorList>
    </citation>
    <scope>NUCLEOTIDE SEQUENCE [LARGE SCALE GENOMIC DNA]</scope>
    <source>
        <strain evidence="2 3">PG-130-P53-12</strain>
    </source>
</reference>
<organism evidence="2 3">
    <name type="scientific">Selenomonas bovis</name>
    <dbReference type="NCBI Taxonomy" id="416586"/>
    <lineage>
        <taxon>Bacteria</taxon>
        <taxon>Bacillati</taxon>
        <taxon>Bacillota</taxon>
        <taxon>Negativicutes</taxon>
        <taxon>Selenomonadales</taxon>
        <taxon>Selenomonadaceae</taxon>
        <taxon>Selenomonas</taxon>
    </lineage>
</organism>
<dbReference type="RefSeq" id="WP_164175780.1">
    <property type="nucleotide sequence ID" value="NZ_JABAFA010000016.1"/>
</dbReference>
<keyword evidence="3" id="KW-1185">Reference proteome</keyword>
<name>A0A848B441_9FIRM</name>
<evidence type="ECO:0000313" key="2">
    <source>
        <dbReference type="EMBL" id="NMD99009.1"/>
    </source>
</evidence>
<dbReference type="Proteomes" id="UP000543804">
    <property type="component" value="Unassembled WGS sequence"/>
</dbReference>
<feature type="domain" description="Ribosomal protein eL8/eL30/eS12/Gadd45" evidence="1">
    <location>
        <begin position="12"/>
        <end position="82"/>
    </location>
</feature>
<dbReference type="Gene3D" id="3.30.1330.30">
    <property type="match status" value="1"/>
</dbReference>
<dbReference type="GO" id="GO:0005840">
    <property type="term" value="C:ribosome"/>
    <property type="evidence" value="ECO:0007669"/>
    <property type="project" value="UniProtKB-KW"/>
</dbReference>
<evidence type="ECO:0000313" key="3">
    <source>
        <dbReference type="Proteomes" id="UP000543804"/>
    </source>
</evidence>
<keyword evidence="2" id="KW-0687">Ribonucleoprotein</keyword>
<protein>
    <submittedName>
        <fullName evidence="2">50S ribosomal protein L7ae-like protein</fullName>
    </submittedName>
</protein>
<accession>A0A848B441</accession>
<dbReference type="SUPFAM" id="SSF55315">
    <property type="entry name" value="L30e-like"/>
    <property type="match status" value="1"/>
</dbReference>
<keyword evidence="2" id="KW-0689">Ribosomal protein</keyword>
<dbReference type="InterPro" id="IPR004038">
    <property type="entry name" value="Ribosomal_eL8/eL30/eS12/Gad45"/>
</dbReference>
<dbReference type="AlphaFoldDB" id="A0A848B441"/>